<evidence type="ECO:0000256" key="1">
    <source>
        <dbReference type="ARBA" id="ARBA00004496"/>
    </source>
</evidence>
<evidence type="ECO:0000256" key="5">
    <source>
        <dbReference type="ARBA" id="ARBA00023163"/>
    </source>
</evidence>
<evidence type="ECO:0000259" key="6">
    <source>
        <dbReference type="PROSITE" id="PS50937"/>
    </source>
</evidence>
<proteinExistence type="predicted"/>
<sequence>MNIGQVSKATGVSQRMIRHYEGIGLMPSPDRRDNGYRDYPSRSVERLRFIANARDLGFSVDEIGALLSLWDDRERASSEVKAIALVHAEELARKAAALEAMRGTLLELVAGCSGDARPDCPILAGLAEERQRSPQELTVAHRRPKEVM</sequence>
<dbReference type="InterPro" id="IPR000551">
    <property type="entry name" value="MerR-type_HTH_dom"/>
</dbReference>
<keyword evidence="4" id="KW-0238">DNA-binding</keyword>
<dbReference type="PANTHER" id="PTHR30204">
    <property type="entry name" value="REDOX-CYCLING DRUG-SENSING TRANSCRIPTIONAL ACTIVATOR SOXR"/>
    <property type="match status" value="1"/>
</dbReference>
<evidence type="ECO:0000256" key="3">
    <source>
        <dbReference type="ARBA" id="ARBA00023015"/>
    </source>
</evidence>
<dbReference type="RefSeq" id="WP_169493569.1">
    <property type="nucleotide sequence ID" value="NZ_JABBGM010000004.1"/>
</dbReference>
<evidence type="ECO:0000256" key="4">
    <source>
        <dbReference type="ARBA" id="ARBA00023125"/>
    </source>
</evidence>
<dbReference type="EMBL" id="JABBGM010000004">
    <property type="protein sequence ID" value="NML94328.1"/>
    <property type="molecule type" value="Genomic_DNA"/>
</dbReference>
<dbReference type="SUPFAM" id="SSF46955">
    <property type="entry name" value="Putative DNA-binding domain"/>
    <property type="match status" value="1"/>
</dbReference>
<dbReference type="NCBIfam" id="TIGR02044">
    <property type="entry name" value="CueR"/>
    <property type="match status" value="1"/>
</dbReference>
<protein>
    <submittedName>
        <fullName evidence="7">Cu(I)-responsive transcriptional regulator</fullName>
    </submittedName>
</protein>
<keyword evidence="5" id="KW-0804">Transcription</keyword>
<organism evidence="7 8">
    <name type="scientific">Novosphingobium olei</name>
    <dbReference type="NCBI Taxonomy" id="2728851"/>
    <lineage>
        <taxon>Bacteria</taxon>
        <taxon>Pseudomonadati</taxon>
        <taxon>Pseudomonadota</taxon>
        <taxon>Alphaproteobacteria</taxon>
        <taxon>Sphingomonadales</taxon>
        <taxon>Sphingomonadaceae</taxon>
        <taxon>Novosphingobium</taxon>
    </lineage>
</organism>
<dbReference type="InterPro" id="IPR047057">
    <property type="entry name" value="MerR_fam"/>
</dbReference>
<dbReference type="PANTHER" id="PTHR30204:SF94">
    <property type="entry name" value="HEAVY METAL-DEPENDENT TRANSCRIPTIONAL REGULATOR HI_0293-RELATED"/>
    <property type="match status" value="1"/>
</dbReference>
<dbReference type="InterPro" id="IPR015358">
    <property type="entry name" value="Tscrpt_reg_MerR_DNA-bd"/>
</dbReference>
<dbReference type="GO" id="GO:0005507">
    <property type="term" value="F:copper ion binding"/>
    <property type="evidence" value="ECO:0007669"/>
    <property type="project" value="InterPro"/>
</dbReference>
<evidence type="ECO:0000256" key="2">
    <source>
        <dbReference type="ARBA" id="ARBA00022490"/>
    </source>
</evidence>
<comment type="caution">
    <text evidence="7">The sequence shown here is derived from an EMBL/GenBank/DDBJ whole genome shotgun (WGS) entry which is preliminary data.</text>
</comment>
<evidence type="ECO:0000313" key="7">
    <source>
        <dbReference type="EMBL" id="NML94328.1"/>
    </source>
</evidence>
<dbReference type="GO" id="GO:0003677">
    <property type="term" value="F:DNA binding"/>
    <property type="evidence" value="ECO:0007669"/>
    <property type="project" value="UniProtKB-KW"/>
</dbReference>
<dbReference type="PROSITE" id="PS50937">
    <property type="entry name" value="HTH_MERR_2"/>
    <property type="match status" value="1"/>
</dbReference>
<keyword evidence="8" id="KW-1185">Reference proteome</keyword>
<keyword evidence="2" id="KW-0963">Cytoplasm</keyword>
<evidence type="ECO:0000313" key="8">
    <source>
        <dbReference type="Proteomes" id="UP000583556"/>
    </source>
</evidence>
<dbReference type="Pfam" id="PF00376">
    <property type="entry name" value="MerR"/>
    <property type="match status" value="1"/>
</dbReference>
<comment type="subcellular location">
    <subcellularLocation>
        <location evidence="1">Cytoplasm</location>
    </subcellularLocation>
</comment>
<dbReference type="Gene3D" id="1.10.1660.10">
    <property type="match status" value="1"/>
</dbReference>
<keyword evidence="3" id="KW-0805">Transcription regulation</keyword>
<dbReference type="InterPro" id="IPR011789">
    <property type="entry name" value="CueR"/>
</dbReference>
<dbReference type="Proteomes" id="UP000583556">
    <property type="component" value="Unassembled WGS sequence"/>
</dbReference>
<accession>A0A7Y0GAQ1</accession>
<dbReference type="GO" id="GO:0003700">
    <property type="term" value="F:DNA-binding transcription factor activity"/>
    <property type="evidence" value="ECO:0007669"/>
    <property type="project" value="InterPro"/>
</dbReference>
<gene>
    <name evidence="7" type="primary">cueR</name>
    <name evidence="7" type="ORF">HHL27_11705</name>
</gene>
<dbReference type="Pfam" id="PF09278">
    <property type="entry name" value="MerR-DNA-bind"/>
    <property type="match status" value="1"/>
</dbReference>
<dbReference type="GO" id="GO:0045893">
    <property type="term" value="P:positive regulation of DNA-templated transcription"/>
    <property type="evidence" value="ECO:0007669"/>
    <property type="project" value="InterPro"/>
</dbReference>
<dbReference type="GO" id="GO:0005737">
    <property type="term" value="C:cytoplasm"/>
    <property type="evidence" value="ECO:0007669"/>
    <property type="project" value="UniProtKB-SubCell"/>
</dbReference>
<dbReference type="PROSITE" id="PS00552">
    <property type="entry name" value="HTH_MERR_1"/>
    <property type="match status" value="1"/>
</dbReference>
<dbReference type="CDD" id="cd01108">
    <property type="entry name" value="HTH_CueR"/>
    <property type="match status" value="1"/>
</dbReference>
<name>A0A7Y0GAQ1_9SPHN</name>
<feature type="domain" description="HTH merR-type" evidence="6">
    <location>
        <begin position="1"/>
        <end position="69"/>
    </location>
</feature>
<dbReference type="AlphaFoldDB" id="A0A7Y0GAQ1"/>
<dbReference type="InterPro" id="IPR009061">
    <property type="entry name" value="DNA-bd_dom_put_sf"/>
</dbReference>
<reference evidence="7 8" key="1">
    <citation type="submission" date="2020-04" db="EMBL/GenBank/DDBJ databases">
        <title>Novosphingobium sp. TW-4 isolated from soil.</title>
        <authorList>
            <person name="Dahal R.H."/>
            <person name="Chaudhary D.K."/>
        </authorList>
    </citation>
    <scope>NUCLEOTIDE SEQUENCE [LARGE SCALE GENOMIC DNA]</scope>
    <source>
        <strain evidence="7 8">TW-4</strain>
    </source>
</reference>
<dbReference type="SMART" id="SM00422">
    <property type="entry name" value="HTH_MERR"/>
    <property type="match status" value="1"/>
</dbReference>
<dbReference type="PRINTS" id="PR00040">
    <property type="entry name" value="HTHMERR"/>
</dbReference>